<dbReference type="InterPro" id="IPR007140">
    <property type="entry name" value="DUF350"/>
</dbReference>
<dbReference type="STRING" id="1385511.GCA_000425225_03806"/>
<dbReference type="PANTHER" id="PTHR40043">
    <property type="entry name" value="UPF0719 INNER MEMBRANE PROTEIN YJFL"/>
    <property type="match status" value="1"/>
</dbReference>
<keyword evidence="9" id="KW-1185">Reference proteome</keyword>
<keyword evidence="5 7" id="KW-1133">Transmembrane helix</keyword>
<evidence type="ECO:0000256" key="6">
    <source>
        <dbReference type="ARBA" id="ARBA00023136"/>
    </source>
</evidence>
<accession>A0A0A5HLJ3</accession>
<dbReference type="Pfam" id="PF03994">
    <property type="entry name" value="DUF350"/>
    <property type="match status" value="1"/>
</dbReference>
<gene>
    <name evidence="8" type="ORF">N783_14240</name>
</gene>
<name>A0A0A5HLJ3_9BACI</name>
<dbReference type="GO" id="GO:0005886">
    <property type="term" value="C:plasma membrane"/>
    <property type="evidence" value="ECO:0007669"/>
    <property type="project" value="UniProtKB-SubCell"/>
</dbReference>
<organism evidence="8 9">
    <name type="scientific">Pontibacillus marinus BH030004 = DSM 16465</name>
    <dbReference type="NCBI Taxonomy" id="1385511"/>
    <lineage>
        <taxon>Bacteria</taxon>
        <taxon>Bacillati</taxon>
        <taxon>Bacillota</taxon>
        <taxon>Bacilli</taxon>
        <taxon>Bacillales</taxon>
        <taxon>Bacillaceae</taxon>
        <taxon>Pontibacillus</taxon>
    </lineage>
</organism>
<evidence type="ECO:0000256" key="3">
    <source>
        <dbReference type="ARBA" id="ARBA00022475"/>
    </source>
</evidence>
<dbReference type="Proteomes" id="UP000030403">
    <property type="component" value="Unassembled WGS sequence"/>
</dbReference>
<evidence type="ECO:0000256" key="5">
    <source>
        <dbReference type="ARBA" id="ARBA00022989"/>
    </source>
</evidence>
<evidence type="ECO:0000313" key="8">
    <source>
        <dbReference type="EMBL" id="KGX84477.1"/>
    </source>
</evidence>
<proteinExistence type="inferred from homology"/>
<evidence type="ECO:0000313" key="9">
    <source>
        <dbReference type="Proteomes" id="UP000030403"/>
    </source>
</evidence>
<feature type="transmembrane region" description="Helical" evidence="7">
    <location>
        <begin position="74"/>
        <end position="95"/>
    </location>
</feature>
<reference evidence="8 9" key="1">
    <citation type="submission" date="2013-08" db="EMBL/GenBank/DDBJ databases">
        <authorList>
            <person name="Huang J."/>
            <person name="Wang G."/>
        </authorList>
    </citation>
    <scope>NUCLEOTIDE SEQUENCE [LARGE SCALE GENOMIC DNA]</scope>
    <source>
        <strain evidence="8 9">BH030004</strain>
    </source>
</reference>
<dbReference type="PANTHER" id="PTHR40043:SF1">
    <property type="entry name" value="UPF0719 INNER MEMBRANE PROTEIN YJFL"/>
    <property type="match status" value="1"/>
</dbReference>
<evidence type="ECO:0000256" key="1">
    <source>
        <dbReference type="ARBA" id="ARBA00004651"/>
    </source>
</evidence>
<protein>
    <submittedName>
        <fullName evidence="8">Membrane protein</fullName>
    </submittedName>
</protein>
<dbReference type="RefSeq" id="WP_027447317.1">
    <property type="nucleotide sequence ID" value="NZ_AULJ01000058.1"/>
</dbReference>
<feature type="transmembrane region" description="Helical" evidence="7">
    <location>
        <begin position="6"/>
        <end position="25"/>
    </location>
</feature>
<comment type="caution">
    <text evidence="8">The sequence shown here is derived from an EMBL/GenBank/DDBJ whole genome shotgun (WGS) entry which is preliminary data.</text>
</comment>
<evidence type="ECO:0000256" key="7">
    <source>
        <dbReference type="SAM" id="Phobius"/>
    </source>
</evidence>
<keyword evidence="3" id="KW-1003">Cell membrane</keyword>
<dbReference type="OrthoDB" id="2678278at2"/>
<keyword evidence="6 7" id="KW-0472">Membrane</keyword>
<feature type="transmembrane region" description="Helical" evidence="7">
    <location>
        <begin position="107"/>
        <end position="130"/>
    </location>
</feature>
<feature type="transmembrane region" description="Helical" evidence="7">
    <location>
        <begin position="45"/>
        <end position="68"/>
    </location>
</feature>
<sequence>MGPFLLTLLYFVVAIVVVVIGLFIFENLTRQYKDWDEIGKGNTAIALSVTGKIIGICIILSFAIYNSAQILDTVIWGIVGVVLQMVAYLVFEGLTRKFSVEEKLHENNVAVGIVTMGVSIGLAFVIGASIT</sequence>
<evidence type="ECO:0000256" key="4">
    <source>
        <dbReference type="ARBA" id="ARBA00022692"/>
    </source>
</evidence>
<keyword evidence="4 7" id="KW-0812">Transmembrane</keyword>
<dbReference type="eggNOG" id="COG3766">
    <property type="taxonomic scope" value="Bacteria"/>
</dbReference>
<comment type="subcellular location">
    <subcellularLocation>
        <location evidence="1">Cell membrane</location>
        <topology evidence="1">Multi-pass membrane protein</topology>
    </subcellularLocation>
</comment>
<evidence type="ECO:0000256" key="2">
    <source>
        <dbReference type="ARBA" id="ARBA00005779"/>
    </source>
</evidence>
<dbReference type="EMBL" id="AVPF01000055">
    <property type="protein sequence ID" value="KGX84477.1"/>
    <property type="molecule type" value="Genomic_DNA"/>
</dbReference>
<dbReference type="AlphaFoldDB" id="A0A0A5HLJ3"/>
<comment type="similarity">
    <text evidence="2">Belongs to the UPF0719 family.</text>
</comment>